<dbReference type="OrthoDB" id="6493944at2759"/>
<dbReference type="GO" id="GO:0015556">
    <property type="term" value="F:C4-dicarboxylate transmembrane transporter activity"/>
    <property type="evidence" value="ECO:0007669"/>
    <property type="project" value="UniProtKB-ARBA"/>
</dbReference>
<dbReference type="EMBL" id="MU825874">
    <property type="protein sequence ID" value="KAJ7387104.1"/>
    <property type="molecule type" value="Genomic_DNA"/>
</dbReference>
<evidence type="ECO:0000256" key="4">
    <source>
        <dbReference type="ARBA" id="ARBA00022989"/>
    </source>
</evidence>
<evidence type="ECO:0000313" key="7">
    <source>
        <dbReference type="EMBL" id="KAJ7387104.1"/>
    </source>
</evidence>
<evidence type="ECO:0000256" key="1">
    <source>
        <dbReference type="ARBA" id="ARBA00004141"/>
    </source>
</evidence>
<comment type="similarity">
    <text evidence="2">Belongs to the SLC13A/DASS transporter (TC 2.A.47) family. NADC subfamily.</text>
</comment>
<dbReference type="GO" id="GO:0005310">
    <property type="term" value="F:dicarboxylic acid transmembrane transporter activity"/>
    <property type="evidence" value="ECO:0007669"/>
    <property type="project" value="UniProtKB-ARBA"/>
</dbReference>
<comment type="caution">
    <text evidence="7">The sequence shown here is derived from an EMBL/GenBank/DDBJ whole genome shotgun (WGS) entry which is preliminary data.</text>
</comment>
<sequence>MMLAVAYAANIGGTATLTGTAPNLVFSGQVNSLYPDSPGFSFASWFGFAFPQMVVLLFVAWIWIQLMFFKINFRKCCHKCFCCCFRRRSQQKDDKSTQAIKQVLVDQYKSLGPMS</sequence>
<proteinExistence type="inferred from homology"/>
<protein>
    <submittedName>
        <fullName evidence="7">Solute carrier 13</fullName>
    </submittedName>
</protein>
<organism evidence="7 8">
    <name type="scientific">Desmophyllum pertusum</name>
    <dbReference type="NCBI Taxonomy" id="174260"/>
    <lineage>
        <taxon>Eukaryota</taxon>
        <taxon>Metazoa</taxon>
        <taxon>Cnidaria</taxon>
        <taxon>Anthozoa</taxon>
        <taxon>Hexacorallia</taxon>
        <taxon>Scleractinia</taxon>
        <taxon>Caryophylliina</taxon>
        <taxon>Caryophylliidae</taxon>
        <taxon>Desmophyllum</taxon>
    </lineage>
</organism>
<dbReference type="PANTHER" id="PTHR10283">
    <property type="entry name" value="SOLUTE CARRIER FAMILY 13 MEMBER"/>
    <property type="match status" value="1"/>
</dbReference>
<comment type="subcellular location">
    <subcellularLocation>
        <location evidence="1">Membrane</location>
        <topology evidence="1">Multi-pass membrane protein</topology>
    </subcellularLocation>
</comment>
<accession>A0A9X0D6V8</accession>
<dbReference type="Proteomes" id="UP001163046">
    <property type="component" value="Unassembled WGS sequence"/>
</dbReference>
<keyword evidence="5 6" id="KW-0472">Membrane</keyword>
<dbReference type="PANTHER" id="PTHR10283:SF82">
    <property type="entry name" value="SOLUTE CARRIER FAMILY 13 MEMBER 2"/>
    <property type="match status" value="1"/>
</dbReference>
<reference evidence="7" key="1">
    <citation type="submission" date="2023-01" db="EMBL/GenBank/DDBJ databases">
        <title>Genome assembly of the deep-sea coral Lophelia pertusa.</title>
        <authorList>
            <person name="Herrera S."/>
            <person name="Cordes E."/>
        </authorList>
    </citation>
    <scope>NUCLEOTIDE SEQUENCE</scope>
    <source>
        <strain evidence="7">USNM1676648</strain>
        <tissue evidence="7">Polyp</tissue>
    </source>
</reference>
<keyword evidence="3 6" id="KW-0812">Transmembrane</keyword>
<gene>
    <name evidence="7" type="primary">Indy-2_2</name>
    <name evidence="7" type="ORF">OS493_004068</name>
</gene>
<evidence type="ECO:0000256" key="6">
    <source>
        <dbReference type="SAM" id="Phobius"/>
    </source>
</evidence>
<evidence type="ECO:0000256" key="3">
    <source>
        <dbReference type="ARBA" id="ARBA00022692"/>
    </source>
</evidence>
<dbReference type="GO" id="GO:0005886">
    <property type="term" value="C:plasma membrane"/>
    <property type="evidence" value="ECO:0007669"/>
    <property type="project" value="TreeGrafter"/>
</dbReference>
<dbReference type="AlphaFoldDB" id="A0A9X0D6V8"/>
<dbReference type="InterPro" id="IPR001898">
    <property type="entry name" value="SLC13A/DASS"/>
</dbReference>
<evidence type="ECO:0000313" key="8">
    <source>
        <dbReference type="Proteomes" id="UP001163046"/>
    </source>
</evidence>
<evidence type="ECO:0000256" key="2">
    <source>
        <dbReference type="ARBA" id="ARBA00006772"/>
    </source>
</evidence>
<dbReference type="Pfam" id="PF00939">
    <property type="entry name" value="Na_sulph_symp"/>
    <property type="match status" value="1"/>
</dbReference>
<evidence type="ECO:0000256" key="5">
    <source>
        <dbReference type="ARBA" id="ARBA00023136"/>
    </source>
</evidence>
<name>A0A9X0D6V8_9CNID</name>
<keyword evidence="8" id="KW-1185">Reference proteome</keyword>
<keyword evidence="4 6" id="KW-1133">Transmembrane helix</keyword>
<feature type="transmembrane region" description="Helical" evidence="6">
    <location>
        <begin position="43"/>
        <end position="64"/>
    </location>
</feature>